<organism evidence="9 10">
    <name type="scientific">Sulfobacillus benefaciens</name>
    <dbReference type="NCBI Taxonomy" id="453960"/>
    <lineage>
        <taxon>Bacteria</taxon>
        <taxon>Bacillati</taxon>
        <taxon>Bacillota</taxon>
        <taxon>Clostridia</taxon>
        <taxon>Eubacteriales</taxon>
        <taxon>Clostridiales Family XVII. Incertae Sedis</taxon>
        <taxon>Sulfobacillus</taxon>
    </lineage>
</organism>
<reference evidence="9 10" key="1">
    <citation type="journal article" date="2014" name="BMC Genomics">
        <title>Comparison of environmental and isolate Sulfobacillus genomes reveals diverse carbon, sulfur, nitrogen, and hydrogen metabolisms.</title>
        <authorList>
            <person name="Justice N.B."/>
            <person name="Norman A."/>
            <person name="Brown C.T."/>
            <person name="Singh A."/>
            <person name="Thomas B.C."/>
            <person name="Banfield J.F."/>
        </authorList>
    </citation>
    <scope>NUCLEOTIDE SEQUENCE [LARGE SCALE GENOMIC DNA]</scope>
    <source>
        <strain evidence="9">AMDSBA4</strain>
    </source>
</reference>
<gene>
    <name evidence="9" type="ORF">C7B46_14215</name>
</gene>
<dbReference type="GO" id="GO:0009086">
    <property type="term" value="P:methionine biosynthetic process"/>
    <property type="evidence" value="ECO:0007669"/>
    <property type="project" value="UniProtKB-ARBA"/>
</dbReference>
<evidence type="ECO:0000256" key="3">
    <source>
        <dbReference type="ARBA" id="ARBA00047175"/>
    </source>
</evidence>
<dbReference type="PANTHER" id="PTHR11808">
    <property type="entry name" value="TRANS-SULFURATION ENZYME FAMILY MEMBER"/>
    <property type="match status" value="1"/>
</dbReference>
<protein>
    <recommendedName>
        <fullName evidence="3">homocysteine desulfhydrase</fullName>
        <ecNumber evidence="3">4.4.1.2</ecNumber>
    </recommendedName>
    <alternativeName>
        <fullName evidence="4">Homocysteine desulfhydrase</fullName>
    </alternativeName>
</protein>
<dbReference type="Gene3D" id="3.90.1150.10">
    <property type="entry name" value="Aspartate Aminotransferase, domain 1"/>
    <property type="match status" value="1"/>
</dbReference>
<dbReference type="GO" id="GO:0047982">
    <property type="term" value="F:homocysteine desulfhydrase activity"/>
    <property type="evidence" value="ECO:0007669"/>
    <property type="project" value="UniProtKB-EC"/>
</dbReference>
<dbReference type="GO" id="GO:0005737">
    <property type="term" value="C:cytoplasm"/>
    <property type="evidence" value="ECO:0007669"/>
    <property type="project" value="TreeGrafter"/>
</dbReference>
<evidence type="ECO:0000256" key="6">
    <source>
        <dbReference type="ARBA" id="ARBA00052699"/>
    </source>
</evidence>
<dbReference type="GO" id="GO:0030170">
    <property type="term" value="F:pyridoxal phosphate binding"/>
    <property type="evidence" value="ECO:0007669"/>
    <property type="project" value="InterPro"/>
</dbReference>
<dbReference type="InterPro" id="IPR015421">
    <property type="entry name" value="PyrdxlP-dep_Trfase_major"/>
</dbReference>
<evidence type="ECO:0000256" key="5">
    <source>
        <dbReference type="ARBA" id="ARBA00048780"/>
    </source>
</evidence>
<keyword evidence="9" id="KW-0456">Lyase</keyword>
<dbReference type="Proteomes" id="UP000242972">
    <property type="component" value="Unassembled WGS sequence"/>
</dbReference>
<dbReference type="InterPro" id="IPR000277">
    <property type="entry name" value="Cys/Met-Metab_PyrdxlP-dep_enz"/>
</dbReference>
<comment type="caution">
    <text evidence="9">The sequence shown here is derived from an EMBL/GenBank/DDBJ whole genome shotgun (WGS) entry which is preliminary data.</text>
</comment>
<accession>A0A2T2XD86</accession>
<dbReference type="InterPro" id="IPR015422">
    <property type="entry name" value="PyrdxlP-dep_Trfase_small"/>
</dbReference>
<evidence type="ECO:0000256" key="7">
    <source>
        <dbReference type="PIRSR" id="PIRSR001434-2"/>
    </source>
</evidence>
<name>A0A2T2XD86_9FIRM</name>
<dbReference type="GO" id="GO:0018826">
    <property type="term" value="F:methionine gamma-lyase activity"/>
    <property type="evidence" value="ECO:0007669"/>
    <property type="project" value="UniProtKB-EC"/>
</dbReference>
<evidence type="ECO:0000313" key="10">
    <source>
        <dbReference type="Proteomes" id="UP000242972"/>
    </source>
</evidence>
<evidence type="ECO:0000256" key="8">
    <source>
        <dbReference type="RuleBase" id="RU362118"/>
    </source>
</evidence>
<evidence type="ECO:0000256" key="1">
    <source>
        <dbReference type="ARBA" id="ARBA00001933"/>
    </source>
</evidence>
<comment type="catalytic activity">
    <reaction evidence="6">
        <text>L-methionine + H2O = methanethiol + 2-oxobutanoate + NH4(+)</text>
        <dbReference type="Rhea" id="RHEA:23800"/>
        <dbReference type="ChEBI" id="CHEBI:15377"/>
        <dbReference type="ChEBI" id="CHEBI:16007"/>
        <dbReference type="ChEBI" id="CHEBI:16763"/>
        <dbReference type="ChEBI" id="CHEBI:28938"/>
        <dbReference type="ChEBI" id="CHEBI:57844"/>
        <dbReference type="EC" id="4.4.1.11"/>
    </reaction>
    <physiologicalReaction direction="left-to-right" evidence="6">
        <dbReference type="Rhea" id="RHEA:23801"/>
    </physiologicalReaction>
</comment>
<comment type="catalytic activity">
    <reaction evidence="5">
        <text>L-homocysteine + H2O = 2-oxobutanoate + hydrogen sulfide + NH4(+) + H(+)</text>
        <dbReference type="Rhea" id="RHEA:14501"/>
        <dbReference type="ChEBI" id="CHEBI:15377"/>
        <dbReference type="ChEBI" id="CHEBI:15378"/>
        <dbReference type="ChEBI" id="CHEBI:16763"/>
        <dbReference type="ChEBI" id="CHEBI:28938"/>
        <dbReference type="ChEBI" id="CHEBI:29919"/>
        <dbReference type="ChEBI" id="CHEBI:58199"/>
        <dbReference type="EC" id="4.4.1.2"/>
    </reaction>
    <physiologicalReaction direction="left-to-right" evidence="5">
        <dbReference type="Rhea" id="RHEA:14502"/>
    </physiologicalReaction>
</comment>
<dbReference type="EC" id="4.4.1.2" evidence="3"/>
<dbReference type="AlphaFoldDB" id="A0A2T2XD86"/>
<dbReference type="Gene3D" id="3.40.640.10">
    <property type="entry name" value="Type I PLP-dependent aspartate aminotransferase-like (Major domain)"/>
    <property type="match status" value="1"/>
</dbReference>
<proteinExistence type="inferred from homology"/>
<dbReference type="InterPro" id="IPR015424">
    <property type="entry name" value="PyrdxlP-dep_Trfase"/>
</dbReference>
<dbReference type="SUPFAM" id="SSF53383">
    <property type="entry name" value="PLP-dependent transferases"/>
    <property type="match status" value="1"/>
</dbReference>
<dbReference type="FunFam" id="3.90.1150.10:FF:000033">
    <property type="entry name" value="Cystathionine gamma-synthase"/>
    <property type="match status" value="1"/>
</dbReference>
<comment type="similarity">
    <text evidence="8">Belongs to the trans-sulfuration enzymes family.</text>
</comment>
<evidence type="ECO:0000256" key="2">
    <source>
        <dbReference type="ARBA" id="ARBA00022898"/>
    </source>
</evidence>
<evidence type="ECO:0000313" key="9">
    <source>
        <dbReference type="EMBL" id="PSR32471.1"/>
    </source>
</evidence>
<dbReference type="EMBL" id="PXYW01000040">
    <property type="protein sequence ID" value="PSR32471.1"/>
    <property type="molecule type" value="Genomic_DNA"/>
</dbReference>
<comment type="cofactor">
    <cofactor evidence="1 8">
        <name>pyridoxal 5'-phosphate</name>
        <dbReference type="ChEBI" id="CHEBI:597326"/>
    </cofactor>
</comment>
<feature type="modified residue" description="N6-(pyridoxal phosphate)lysine" evidence="7">
    <location>
        <position position="209"/>
    </location>
</feature>
<dbReference type="GO" id="GO:0019346">
    <property type="term" value="P:transsulfuration"/>
    <property type="evidence" value="ECO:0007669"/>
    <property type="project" value="InterPro"/>
</dbReference>
<evidence type="ECO:0000256" key="4">
    <source>
        <dbReference type="ARBA" id="ARBA00047199"/>
    </source>
</evidence>
<dbReference type="PIRSF" id="PIRSF001434">
    <property type="entry name" value="CGS"/>
    <property type="match status" value="1"/>
</dbReference>
<dbReference type="FunFam" id="3.40.640.10:FF:000046">
    <property type="entry name" value="Cystathionine gamma-lyase"/>
    <property type="match status" value="1"/>
</dbReference>
<dbReference type="Pfam" id="PF01053">
    <property type="entry name" value="Cys_Met_Meta_PP"/>
    <property type="match status" value="1"/>
</dbReference>
<keyword evidence="2 7" id="KW-0663">Pyridoxal phosphate</keyword>
<sequence>MTKPLRGVNSILIHSGERPDPTTGAVVPPIYQTTTFAFPTNESMMDLMEGKAGGYIYTRYGNPSYTMVESKLAALEGGESALVLASGMAATSTAIIAQSKSGDHIISHADIYGGSFGLFHELLPRFGLETSFVDVTDLRQVEAAIRPNTQVIFLESPSNPTLRVCNITAISDLAHAHGIRVIVDNTFATPYNQKPLSLGADAVVHSGTKYLNGHSDVMAGAIVGTAQYINECVNVFRKLGGNLNGIDTWLLNRGMKTFGLRMARHNENGQVVAEYLSTHPRIEKVHYPGLPSHPQHDLARRQMTGFGGVLSIELKGGQEEVNRFLNRVELFTRAVSLGSVESLITQPVAAVHYSVPDPYRELGGITTNLIRISVGIEDVEDIVEDLEQALLNS</sequence>
<dbReference type="CDD" id="cd00614">
    <property type="entry name" value="CGS_like"/>
    <property type="match status" value="1"/>
</dbReference>